<evidence type="ECO:0000256" key="2">
    <source>
        <dbReference type="ARBA" id="ARBA00022475"/>
    </source>
</evidence>
<keyword evidence="4 6" id="KW-1133">Transmembrane helix</keyword>
<sequence length="333" mass="37057">MKKTDSPKILKKIIRWIIQILAIGAIGFFLVRTVVRNWHEVADFPWHFNPWLLIASFALLAGTLLFMIVLWRWLLIRLGARISLGSAFRIFSLSSLGRYLPGKVWQVAGMVYLGRKEGVRAEAGVWAAVLAQILAVLSGILLTFAALFVEQERMLAPLLARLGIRSISLWWLLLPIAVILGLLHPRIIERITNWILRLLKREPIRFELSYPGLLGFFLLYLVSWLLYGTAFYLFLASVNPLPLSDWVVVTGGFAAAYIVGLLAIFVPGGLGVREGLLALFLSSLVGSGVAVALSFGQRLWFTAAELTFVLISVIFVRRRNGSKKVSQTGKAGS</sequence>
<dbReference type="InterPro" id="IPR022791">
    <property type="entry name" value="L-PG_synthase/AglD"/>
</dbReference>
<organism evidence="7 8">
    <name type="scientific">candidate division TA06 bacterium B3_TA06</name>
    <dbReference type="NCBI Taxonomy" id="2012487"/>
    <lineage>
        <taxon>Bacteria</taxon>
        <taxon>Bacteria division TA06</taxon>
    </lineage>
</organism>
<keyword evidence="5 6" id="KW-0472">Membrane</keyword>
<feature type="transmembrane region" description="Helical" evidence="6">
    <location>
        <begin position="169"/>
        <end position="188"/>
    </location>
</feature>
<evidence type="ECO:0000256" key="4">
    <source>
        <dbReference type="ARBA" id="ARBA00022989"/>
    </source>
</evidence>
<accession>A0A532UZ62</accession>
<evidence type="ECO:0000313" key="7">
    <source>
        <dbReference type="EMBL" id="TKJ40208.1"/>
    </source>
</evidence>
<feature type="transmembrane region" description="Helical" evidence="6">
    <location>
        <begin position="208"/>
        <end position="234"/>
    </location>
</feature>
<protein>
    <recommendedName>
        <fullName evidence="9">TIGR00374 family protein</fullName>
    </recommendedName>
</protein>
<gene>
    <name evidence="7" type="ORF">CEE36_09745</name>
</gene>
<dbReference type="EMBL" id="NJBO01000019">
    <property type="protein sequence ID" value="TKJ40208.1"/>
    <property type="molecule type" value="Genomic_DNA"/>
</dbReference>
<evidence type="ECO:0000256" key="1">
    <source>
        <dbReference type="ARBA" id="ARBA00004651"/>
    </source>
</evidence>
<evidence type="ECO:0000256" key="6">
    <source>
        <dbReference type="SAM" id="Phobius"/>
    </source>
</evidence>
<evidence type="ECO:0008006" key="9">
    <source>
        <dbReference type="Google" id="ProtNLM"/>
    </source>
</evidence>
<dbReference type="AlphaFoldDB" id="A0A532UZ62"/>
<dbReference type="GO" id="GO:0005886">
    <property type="term" value="C:plasma membrane"/>
    <property type="evidence" value="ECO:0007669"/>
    <property type="project" value="UniProtKB-SubCell"/>
</dbReference>
<comment type="caution">
    <text evidence="7">The sequence shown here is derived from an EMBL/GenBank/DDBJ whole genome shotgun (WGS) entry which is preliminary data.</text>
</comment>
<comment type="subcellular location">
    <subcellularLocation>
        <location evidence="1">Cell membrane</location>
        <topology evidence="1">Multi-pass membrane protein</topology>
    </subcellularLocation>
</comment>
<dbReference type="Pfam" id="PF03706">
    <property type="entry name" value="LPG_synthase_TM"/>
    <property type="match status" value="1"/>
</dbReference>
<name>A0A532UZ62_UNCT6</name>
<feature type="transmembrane region" description="Helical" evidence="6">
    <location>
        <begin position="51"/>
        <end position="74"/>
    </location>
</feature>
<feature type="transmembrane region" description="Helical" evidence="6">
    <location>
        <begin position="299"/>
        <end position="316"/>
    </location>
</feature>
<keyword evidence="3 6" id="KW-0812">Transmembrane</keyword>
<proteinExistence type="predicted"/>
<dbReference type="Proteomes" id="UP000317778">
    <property type="component" value="Unassembled WGS sequence"/>
</dbReference>
<feature type="transmembrane region" description="Helical" evidence="6">
    <location>
        <begin position="246"/>
        <end position="268"/>
    </location>
</feature>
<feature type="transmembrane region" description="Helical" evidence="6">
    <location>
        <begin position="12"/>
        <end position="31"/>
    </location>
</feature>
<keyword evidence="2" id="KW-1003">Cell membrane</keyword>
<evidence type="ECO:0000256" key="3">
    <source>
        <dbReference type="ARBA" id="ARBA00022692"/>
    </source>
</evidence>
<evidence type="ECO:0000256" key="5">
    <source>
        <dbReference type="ARBA" id="ARBA00023136"/>
    </source>
</evidence>
<feature type="transmembrane region" description="Helical" evidence="6">
    <location>
        <begin position="125"/>
        <end position="149"/>
    </location>
</feature>
<feature type="transmembrane region" description="Helical" evidence="6">
    <location>
        <begin position="275"/>
        <end position="293"/>
    </location>
</feature>
<reference evidence="7 8" key="1">
    <citation type="submission" date="2017-06" db="EMBL/GenBank/DDBJ databases">
        <title>Novel microbial phyla capable of carbon fixation and sulfur reduction in deep-sea sediments.</title>
        <authorList>
            <person name="Huang J."/>
            <person name="Baker B."/>
            <person name="Wang Y."/>
        </authorList>
    </citation>
    <scope>NUCLEOTIDE SEQUENCE [LARGE SCALE GENOMIC DNA]</scope>
    <source>
        <strain evidence="7">B3_TA06</strain>
    </source>
</reference>
<evidence type="ECO:0000313" key="8">
    <source>
        <dbReference type="Proteomes" id="UP000317778"/>
    </source>
</evidence>